<name>A0A6H5IYZ7_9HYME</name>
<gene>
    <name evidence="1" type="ORF">TBRA_LOCUS13810</name>
</gene>
<evidence type="ECO:0000313" key="2">
    <source>
        <dbReference type="Proteomes" id="UP000479190"/>
    </source>
</evidence>
<dbReference type="AlphaFoldDB" id="A0A6H5IYZ7"/>
<organism evidence="1 2">
    <name type="scientific">Trichogramma brassicae</name>
    <dbReference type="NCBI Taxonomy" id="86971"/>
    <lineage>
        <taxon>Eukaryota</taxon>
        <taxon>Metazoa</taxon>
        <taxon>Ecdysozoa</taxon>
        <taxon>Arthropoda</taxon>
        <taxon>Hexapoda</taxon>
        <taxon>Insecta</taxon>
        <taxon>Pterygota</taxon>
        <taxon>Neoptera</taxon>
        <taxon>Endopterygota</taxon>
        <taxon>Hymenoptera</taxon>
        <taxon>Apocrita</taxon>
        <taxon>Proctotrupomorpha</taxon>
        <taxon>Chalcidoidea</taxon>
        <taxon>Trichogrammatidae</taxon>
        <taxon>Trichogramma</taxon>
    </lineage>
</organism>
<sequence>MEPYQTLYEAIRGQRELARDPSWADDLRNTEICLDEFQEAVRTLIEARLRRINRKRRSDGIGIVVTSVDFKGPSLFHKGAPIKVFKLSSITGYMRRQQIERMLDDANIRPCVVSRVKSSTRATTAKITCERLATACRLQLSALLKRIV</sequence>
<dbReference type="EMBL" id="CADCXV010001165">
    <property type="protein sequence ID" value="CAB0042178.1"/>
    <property type="molecule type" value="Genomic_DNA"/>
</dbReference>
<proteinExistence type="predicted"/>
<evidence type="ECO:0000313" key="1">
    <source>
        <dbReference type="EMBL" id="CAB0042178.1"/>
    </source>
</evidence>
<reference evidence="1 2" key="1">
    <citation type="submission" date="2020-02" db="EMBL/GenBank/DDBJ databases">
        <authorList>
            <person name="Ferguson B K."/>
        </authorList>
    </citation>
    <scope>NUCLEOTIDE SEQUENCE [LARGE SCALE GENOMIC DNA]</scope>
</reference>
<dbReference type="Proteomes" id="UP000479190">
    <property type="component" value="Unassembled WGS sequence"/>
</dbReference>
<protein>
    <submittedName>
        <fullName evidence="1">Uncharacterized protein</fullName>
    </submittedName>
</protein>
<keyword evidence="2" id="KW-1185">Reference proteome</keyword>
<accession>A0A6H5IYZ7</accession>